<sequence>MRLQSYHTLINAAVQYVIYTSKRYNIDESHSLKHSIDVFHTANKIYNAEVKNYPYLSAQKNIIDVSALLHDMCDKKYVNQYQSVADMTDYMSPFVDKKEIEVVSNIISTMSYSTVKRNGYPDLGEYQMAYHIVREADLLAAYDSDRCIIYGMMREDLNYIDATKRAIELSKTRVLNYIPDNLFVTEYSKEQSRTLHAECMKQMDVLNNISG</sequence>
<dbReference type="EMBL" id="MN740524">
    <property type="protein sequence ID" value="QHU31129.1"/>
    <property type="molecule type" value="Genomic_DNA"/>
</dbReference>
<dbReference type="PANTHER" id="PTHR33594">
    <property type="entry name" value="SUPERFAMILY HYDROLASE, PUTATIVE (AFU_ORTHOLOGUE AFUA_1G03035)-RELATED"/>
    <property type="match status" value="1"/>
</dbReference>
<protein>
    <recommendedName>
        <fullName evidence="2">HD domain-containing protein</fullName>
    </recommendedName>
</protein>
<accession>A0A6C0LJN4</accession>
<dbReference type="AlphaFoldDB" id="A0A6C0LJN4"/>
<dbReference type="SUPFAM" id="SSF109604">
    <property type="entry name" value="HD-domain/PDEase-like"/>
    <property type="match status" value="1"/>
</dbReference>
<proteinExistence type="predicted"/>
<dbReference type="Gene3D" id="1.10.3210.10">
    <property type="entry name" value="Hypothetical protein af1432"/>
    <property type="match status" value="1"/>
</dbReference>
<name>A0A6C0LJN4_9ZZZZ</name>
<dbReference type="PANTHER" id="PTHR33594:SF1">
    <property type="entry name" value="HD_PDEASE DOMAIN-CONTAINING PROTEIN"/>
    <property type="match status" value="1"/>
</dbReference>
<reference evidence="1" key="1">
    <citation type="journal article" date="2020" name="Nature">
        <title>Giant virus diversity and host interactions through global metagenomics.</title>
        <authorList>
            <person name="Schulz F."/>
            <person name="Roux S."/>
            <person name="Paez-Espino D."/>
            <person name="Jungbluth S."/>
            <person name="Walsh D.A."/>
            <person name="Denef V.J."/>
            <person name="McMahon K.D."/>
            <person name="Konstantinidis K.T."/>
            <person name="Eloe-Fadrosh E.A."/>
            <person name="Kyrpides N.C."/>
            <person name="Woyke T."/>
        </authorList>
    </citation>
    <scope>NUCLEOTIDE SEQUENCE</scope>
    <source>
        <strain evidence="1">GVMAG-M-3300027892-73</strain>
    </source>
</reference>
<evidence type="ECO:0008006" key="2">
    <source>
        <dbReference type="Google" id="ProtNLM"/>
    </source>
</evidence>
<organism evidence="1">
    <name type="scientific">viral metagenome</name>
    <dbReference type="NCBI Taxonomy" id="1070528"/>
    <lineage>
        <taxon>unclassified sequences</taxon>
        <taxon>metagenomes</taxon>
        <taxon>organismal metagenomes</taxon>
    </lineage>
</organism>
<evidence type="ECO:0000313" key="1">
    <source>
        <dbReference type="EMBL" id="QHU31129.1"/>
    </source>
</evidence>